<sequence>MADNVRRLRTARGMSLRALSVELKGVGHPLSADALNKIENGRTPAPGAEEPKQIRRVDVDDLVALAQALRVSPKSLLLPWTETPNTPVEITGAGSVTATAAWQWADGQKPLAAADDDRYGELLRFRVDSTPAWARSPLDDRYNEMLTESVAKLAMFEGKGRVKFENNGLSVYDTDGRLIRRTELAVNQVDVEGES</sequence>
<name>A0A6B3C5W3_9ACTN</name>
<reference evidence="2" key="1">
    <citation type="submission" date="2020-01" db="EMBL/GenBank/DDBJ databases">
        <title>Insect and environment-associated Actinomycetes.</title>
        <authorList>
            <person name="Currrie C."/>
            <person name="Chevrette M."/>
            <person name="Carlson C."/>
            <person name="Stubbendieck R."/>
            <person name="Wendt-Pienkowski E."/>
        </authorList>
    </citation>
    <scope>NUCLEOTIDE SEQUENCE</scope>
    <source>
        <strain evidence="2">SID12501</strain>
    </source>
</reference>
<dbReference type="SMART" id="SM00530">
    <property type="entry name" value="HTH_XRE"/>
    <property type="match status" value="1"/>
</dbReference>
<dbReference type="SUPFAM" id="SSF47413">
    <property type="entry name" value="lambda repressor-like DNA-binding domains"/>
    <property type="match status" value="1"/>
</dbReference>
<dbReference type="RefSeq" id="WP_164323651.1">
    <property type="nucleotide sequence ID" value="NZ_JAAGLU010000060.1"/>
</dbReference>
<comment type="caution">
    <text evidence="2">The sequence shown here is derived from an EMBL/GenBank/DDBJ whole genome shotgun (WGS) entry which is preliminary data.</text>
</comment>
<dbReference type="InterPro" id="IPR001387">
    <property type="entry name" value="Cro/C1-type_HTH"/>
</dbReference>
<dbReference type="EMBL" id="JAAGLU010000060">
    <property type="protein sequence ID" value="NEC92207.1"/>
    <property type="molecule type" value="Genomic_DNA"/>
</dbReference>
<organism evidence="2">
    <name type="scientific">Streptomyces sp. SID12501</name>
    <dbReference type="NCBI Taxonomy" id="2706042"/>
    <lineage>
        <taxon>Bacteria</taxon>
        <taxon>Bacillati</taxon>
        <taxon>Actinomycetota</taxon>
        <taxon>Actinomycetes</taxon>
        <taxon>Kitasatosporales</taxon>
        <taxon>Streptomycetaceae</taxon>
        <taxon>Streptomyces</taxon>
    </lineage>
</organism>
<dbReference type="Pfam" id="PF13560">
    <property type="entry name" value="HTH_31"/>
    <property type="match status" value="1"/>
</dbReference>
<dbReference type="PROSITE" id="PS50943">
    <property type="entry name" value="HTH_CROC1"/>
    <property type="match status" value="1"/>
</dbReference>
<dbReference type="CDD" id="cd00093">
    <property type="entry name" value="HTH_XRE"/>
    <property type="match status" value="1"/>
</dbReference>
<proteinExistence type="predicted"/>
<dbReference type="Gene3D" id="1.10.260.40">
    <property type="entry name" value="lambda repressor-like DNA-binding domains"/>
    <property type="match status" value="1"/>
</dbReference>
<gene>
    <name evidence="2" type="ORF">G3I71_42020</name>
</gene>
<dbReference type="InterPro" id="IPR010982">
    <property type="entry name" value="Lambda_DNA-bd_dom_sf"/>
</dbReference>
<protein>
    <submittedName>
        <fullName evidence="2">Helix-turn-helix domain-containing protein</fullName>
    </submittedName>
</protein>
<feature type="domain" description="HTH cro/C1-type" evidence="1">
    <location>
        <begin position="5"/>
        <end position="76"/>
    </location>
</feature>
<accession>A0A6B3C5W3</accession>
<evidence type="ECO:0000313" key="2">
    <source>
        <dbReference type="EMBL" id="NEC92207.1"/>
    </source>
</evidence>
<evidence type="ECO:0000259" key="1">
    <source>
        <dbReference type="PROSITE" id="PS50943"/>
    </source>
</evidence>
<dbReference type="AlphaFoldDB" id="A0A6B3C5W3"/>
<dbReference type="GO" id="GO:0003677">
    <property type="term" value="F:DNA binding"/>
    <property type="evidence" value="ECO:0007669"/>
    <property type="project" value="InterPro"/>
</dbReference>